<comment type="similarity">
    <text evidence="2">Belongs to the ABC-2 integral membrane protein family.</text>
</comment>
<dbReference type="GO" id="GO:0005886">
    <property type="term" value="C:plasma membrane"/>
    <property type="evidence" value="ECO:0007669"/>
    <property type="project" value="UniProtKB-SubCell"/>
</dbReference>
<sequence>MDVSGFFRRLRALVMKETHQMLRDRSNLLVGLALPVTMILLFGYGMSFDVKDVRVALVMEDASPQAQAVMQGIGGSRYMQPQWVNSLHEAEALMRRHEVEAIVQVPADFSRQLQTGTAPVQLLVNGSESTQASTIEGYISGALALHAQKQADRAALLDTGKAAAATVGSASVVSRTWFNEAGESTWFLVPGLLVMVLTMIGAFLTSLLIAREWERGTLESLFVTPVRPLEIVLAKLAPWLVVGAIDLAMCLLAAHFLFEVPMRGSLALIVLAGMLYLTVSLLIGLFISGRTRNQFQASQMALLTSFLPSMMLSGFVFDLRNAPAVVQAVGHALPATHFMGLMKSLFLMGNHGPTLWQGLLALLGYALLLLWGTLRTVQKRLG</sequence>
<reference evidence="10 11" key="1">
    <citation type="submission" date="2018-11" db="EMBL/GenBank/DDBJ databases">
        <title>Genome sequencing of Lautropia sp. KCOM 2505 (= ChDC F240).</title>
        <authorList>
            <person name="Kook J.-K."/>
            <person name="Park S.-N."/>
            <person name="Lim Y.K."/>
        </authorList>
    </citation>
    <scope>NUCLEOTIDE SEQUENCE [LARGE SCALE GENOMIC DNA]</scope>
    <source>
        <strain evidence="10 11">KCOM 2505</strain>
    </source>
</reference>
<dbReference type="GO" id="GO:0140359">
    <property type="term" value="F:ABC-type transporter activity"/>
    <property type="evidence" value="ECO:0007669"/>
    <property type="project" value="InterPro"/>
</dbReference>
<feature type="transmembrane region" description="Helical" evidence="8">
    <location>
        <begin position="186"/>
        <end position="210"/>
    </location>
</feature>
<keyword evidence="4" id="KW-1003">Cell membrane</keyword>
<evidence type="ECO:0000259" key="9">
    <source>
        <dbReference type="PROSITE" id="PS51012"/>
    </source>
</evidence>
<dbReference type="AlphaFoldDB" id="A0A3R8MYQ7"/>
<dbReference type="Proteomes" id="UP000270261">
    <property type="component" value="Unassembled WGS sequence"/>
</dbReference>
<comment type="subcellular location">
    <subcellularLocation>
        <location evidence="1">Cell membrane</location>
        <topology evidence="1">Multi-pass membrane protein</topology>
    </subcellularLocation>
</comment>
<evidence type="ECO:0000313" key="11">
    <source>
        <dbReference type="Proteomes" id="UP000270261"/>
    </source>
</evidence>
<dbReference type="EMBL" id="RRUE01000001">
    <property type="protein sequence ID" value="RRN45527.1"/>
    <property type="molecule type" value="Genomic_DNA"/>
</dbReference>
<feature type="transmembrane region" description="Helical" evidence="8">
    <location>
        <begin position="300"/>
        <end position="317"/>
    </location>
</feature>
<dbReference type="PANTHER" id="PTHR30294">
    <property type="entry name" value="MEMBRANE COMPONENT OF ABC TRANSPORTER YHHJ-RELATED"/>
    <property type="match status" value="1"/>
</dbReference>
<evidence type="ECO:0000256" key="4">
    <source>
        <dbReference type="ARBA" id="ARBA00022475"/>
    </source>
</evidence>
<evidence type="ECO:0000256" key="2">
    <source>
        <dbReference type="ARBA" id="ARBA00007783"/>
    </source>
</evidence>
<keyword evidence="11" id="KW-1185">Reference proteome</keyword>
<protein>
    <submittedName>
        <fullName evidence="10">ABC transporter permease</fullName>
    </submittedName>
</protein>
<dbReference type="InterPro" id="IPR047817">
    <property type="entry name" value="ABC2_TM_bact-type"/>
</dbReference>
<accession>A0A3R8MYQ7</accession>
<dbReference type="InterPro" id="IPR013525">
    <property type="entry name" value="ABC2_TM"/>
</dbReference>
<dbReference type="Pfam" id="PF12698">
    <property type="entry name" value="ABC2_membrane_3"/>
    <property type="match status" value="1"/>
</dbReference>
<dbReference type="OrthoDB" id="9808686at2"/>
<dbReference type="PROSITE" id="PS51012">
    <property type="entry name" value="ABC_TM2"/>
    <property type="match status" value="1"/>
</dbReference>
<evidence type="ECO:0000256" key="1">
    <source>
        <dbReference type="ARBA" id="ARBA00004651"/>
    </source>
</evidence>
<proteinExistence type="inferred from homology"/>
<feature type="transmembrane region" description="Helical" evidence="8">
    <location>
        <begin position="231"/>
        <end position="258"/>
    </location>
</feature>
<evidence type="ECO:0000256" key="7">
    <source>
        <dbReference type="ARBA" id="ARBA00023136"/>
    </source>
</evidence>
<feature type="domain" description="ABC transmembrane type-2" evidence="9">
    <location>
        <begin position="154"/>
        <end position="380"/>
    </location>
</feature>
<keyword evidence="7 8" id="KW-0472">Membrane</keyword>
<evidence type="ECO:0000256" key="6">
    <source>
        <dbReference type="ARBA" id="ARBA00022989"/>
    </source>
</evidence>
<feature type="transmembrane region" description="Helical" evidence="8">
    <location>
        <begin position="28"/>
        <end position="47"/>
    </location>
</feature>
<evidence type="ECO:0000313" key="10">
    <source>
        <dbReference type="EMBL" id="RRN45527.1"/>
    </source>
</evidence>
<evidence type="ECO:0000256" key="5">
    <source>
        <dbReference type="ARBA" id="ARBA00022692"/>
    </source>
</evidence>
<feature type="transmembrane region" description="Helical" evidence="8">
    <location>
        <begin position="264"/>
        <end position="288"/>
    </location>
</feature>
<dbReference type="InterPro" id="IPR051449">
    <property type="entry name" value="ABC-2_transporter_component"/>
</dbReference>
<keyword evidence="3" id="KW-0813">Transport</keyword>
<name>A0A3R8MYQ7_9BURK</name>
<comment type="caution">
    <text evidence="10">The sequence shown here is derived from an EMBL/GenBank/DDBJ whole genome shotgun (WGS) entry which is preliminary data.</text>
</comment>
<dbReference type="Gene3D" id="3.40.1710.10">
    <property type="entry name" value="abc type-2 transporter like domain"/>
    <property type="match status" value="1"/>
</dbReference>
<keyword evidence="5 8" id="KW-0812">Transmembrane</keyword>
<dbReference type="PANTHER" id="PTHR30294:SF29">
    <property type="entry name" value="MULTIDRUG ABC TRANSPORTER PERMEASE YBHS-RELATED"/>
    <property type="match status" value="1"/>
</dbReference>
<feature type="transmembrane region" description="Helical" evidence="8">
    <location>
        <begin position="355"/>
        <end position="374"/>
    </location>
</feature>
<organism evidence="10 11">
    <name type="scientific">Lautropia dentalis</name>
    <dbReference type="NCBI Taxonomy" id="2490857"/>
    <lineage>
        <taxon>Bacteria</taxon>
        <taxon>Pseudomonadati</taxon>
        <taxon>Pseudomonadota</taxon>
        <taxon>Betaproteobacteria</taxon>
        <taxon>Burkholderiales</taxon>
        <taxon>Burkholderiaceae</taxon>
        <taxon>Lautropia</taxon>
    </lineage>
</organism>
<evidence type="ECO:0000256" key="8">
    <source>
        <dbReference type="SAM" id="Phobius"/>
    </source>
</evidence>
<keyword evidence="6 8" id="KW-1133">Transmembrane helix</keyword>
<dbReference type="RefSeq" id="WP_125094956.1">
    <property type="nucleotide sequence ID" value="NZ_RRUE01000001.1"/>
</dbReference>
<evidence type="ECO:0000256" key="3">
    <source>
        <dbReference type="ARBA" id="ARBA00022448"/>
    </source>
</evidence>
<gene>
    <name evidence="10" type="ORF">EHV23_04910</name>
</gene>